<name>A0AAD9ZCL7_9LECA</name>
<dbReference type="SUPFAM" id="SSF52743">
    <property type="entry name" value="Subtilisin-like"/>
    <property type="match status" value="1"/>
</dbReference>
<dbReference type="PROSITE" id="PS51892">
    <property type="entry name" value="SUBTILASE"/>
    <property type="match status" value="1"/>
</dbReference>
<reference evidence="3" key="1">
    <citation type="submission" date="2022-11" db="EMBL/GenBank/DDBJ databases">
        <title>Chromosomal genome sequence assembly and mating type (MAT) locus characterization of the leprose asexual lichenized fungus Lepraria neglecta (Nyl.) Erichsen.</title>
        <authorList>
            <person name="Allen J.L."/>
            <person name="Pfeffer B."/>
        </authorList>
    </citation>
    <scope>NUCLEOTIDE SEQUENCE</scope>
    <source>
        <strain evidence="3">Allen 5258</strain>
    </source>
</reference>
<dbReference type="Proteomes" id="UP001276659">
    <property type="component" value="Unassembled WGS sequence"/>
</dbReference>
<dbReference type="InterPro" id="IPR000209">
    <property type="entry name" value="Peptidase_S8/S53_dom"/>
</dbReference>
<evidence type="ECO:0000313" key="3">
    <source>
        <dbReference type="EMBL" id="KAK3176017.1"/>
    </source>
</evidence>
<dbReference type="EMBL" id="JASNWA010000004">
    <property type="protein sequence ID" value="KAK3176017.1"/>
    <property type="molecule type" value="Genomic_DNA"/>
</dbReference>
<accession>A0AAD9ZCL7</accession>
<comment type="caution">
    <text evidence="1">Lacks conserved residue(s) required for the propagation of feature annotation.</text>
</comment>
<keyword evidence="4" id="KW-1185">Reference proteome</keyword>
<evidence type="ECO:0000313" key="4">
    <source>
        <dbReference type="Proteomes" id="UP001276659"/>
    </source>
</evidence>
<gene>
    <name evidence="3" type="ORF">OEA41_007339</name>
</gene>
<dbReference type="AlphaFoldDB" id="A0AAD9ZCL7"/>
<evidence type="ECO:0000259" key="2">
    <source>
        <dbReference type="Pfam" id="PF00082"/>
    </source>
</evidence>
<proteinExistence type="inferred from homology"/>
<feature type="domain" description="Peptidase S8/S53" evidence="2">
    <location>
        <begin position="4"/>
        <end position="144"/>
    </location>
</feature>
<organism evidence="3 4">
    <name type="scientific">Lepraria neglecta</name>
    <dbReference type="NCBI Taxonomy" id="209136"/>
    <lineage>
        <taxon>Eukaryota</taxon>
        <taxon>Fungi</taxon>
        <taxon>Dikarya</taxon>
        <taxon>Ascomycota</taxon>
        <taxon>Pezizomycotina</taxon>
        <taxon>Lecanoromycetes</taxon>
        <taxon>OSLEUM clade</taxon>
        <taxon>Lecanoromycetidae</taxon>
        <taxon>Lecanorales</taxon>
        <taxon>Lecanorineae</taxon>
        <taxon>Stereocaulaceae</taxon>
        <taxon>Lepraria</taxon>
    </lineage>
</organism>
<dbReference type="InterPro" id="IPR036852">
    <property type="entry name" value="Peptidase_S8/S53_dom_sf"/>
</dbReference>
<dbReference type="GO" id="GO:0006508">
    <property type="term" value="P:proteolysis"/>
    <property type="evidence" value="ECO:0007669"/>
    <property type="project" value="InterPro"/>
</dbReference>
<dbReference type="Pfam" id="PF00082">
    <property type="entry name" value="Peptidase_S8"/>
    <property type="match status" value="1"/>
</dbReference>
<sequence>MPIRIAILDTGISLPQVASWSYEDRLLGFKSWLTSAPEDGDLTKGDQDLDGHGTHAAALLLQTAPNTDIYIARVFKDRKESKTNVAAQIIHQRVADAITYAAKEWEVDIITMSFGFEQSIPIIEDAIKIAESKKIVIFAAASNTAAMVR</sequence>
<protein>
    <recommendedName>
        <fullName evidence="2">Peptidase S8/S53 domain-containing protein</fullName>
    </recommendedName>
</protein>
<evidence type="ECO:0000256" key="1">
    <source>
        <dbReference type="PROSITE-ProRule" id="PRU01240"/>
    </source>
</evidence>
<dbReference type="CDD" id="cd00306">
    <property type="entry name" value="Peptidases_S8_S53"/>
    <property type="match status" value="1"/>
</dbReference>
<comment type="similarity">
    <text evidence="1">Belongs to the peptidase S8 family.</text>
</comment>
<comment type="caution">
    <text evidence="3">The sequence shown here is derived from an EMBL/GenBank/DDBJ whole genome shotgun (WGS) entry which is preliminary data.</text>
</comment>
<dbReference type="GO" id="GO:0004252">
    <property type="term" value="F:serine-type endopeptidase activity"/>
    <property type="evidence" value="ECO:0007669"/>
    <property type="project" value="InterPro"/>
</dbReference>
<dbReference type="Gene3D" id="3.40.50.200">
    <property type="entry name" value="Peptidase S8/S53 domain"/>
    <property type="match status" value="1"/>
</dbReference>